<feature type="transmembrane region" description="Helical" evidence="8">
    <location>
        <begin position="445"/>
        <end position="461"/>
    </location>
</feature>
<evidence type="ECO:0000256" key="6">
    <source>
        <dbReference type="ARBA" id="ARBA00023136"/>
    </source>
</evidence>
<dbReference type="GeneID" id="101579625"/>
<evidence type="ECO:0000256" key="3">
    <source>
        <dbReference type="ARBA" id="ARBA00022475"/>
    </source>
</evidence>
<evidence type="ECO:0000256" key="8">
    <source>
        <dbReference type="RuleBase" id="RU362056"/>
    </source>
</evidence>
<dbReference type="SUPFAM" id="SSF103473">
    <property type="entry name" value="MFS general substrate transporter"/>
    <property type="match status" value="1"/>
</dbReference>
<dbReference type="PANTHER" id="PTHR11388:SF103">
    <property type="entry name" value="SOLUTE CARRIER ORGANIC ANION TRANSPORTER FAMILY MEMBER 4C1"/>
    <property type="match status" value="1"/>
</dbReference>
<dbReference type="PANTHER" id="PTHR11388">
    <property type="entry name" value="ORGANIC ANION TRANSPORTER"/>
    <property type="match status" value="1"/>
</dbReference>
<evidence type="ECO:0000256" key="7">
    <source>
        <dbReference type="ARBA" id="ARBA00023157"/>
    </source>
</evidence>
<keyword evidence="5 8" id="KW-1133">Transmembrane helix</keyword>
<dbReference type="GO" id="GO:0015347">
    <property type="term" value="F:sodium-independent organic anion transmembrane transporter activity"/>
    <property type="evidence" value="ECO:0007669"/>
    <property type="project" value="TreeGrafter"/>
</dbReference>
<dbReference type="PROSITE" id="PS51465">
    <property type="entry name" value="KAZAL_2"/>
    <property type="match status" value="1"/>
</dbReference>
<dbReference type="SUPFAM" id="SSF100895">
    <property type="entry name" value="Kazal-type serine protease inhibitors"/>
    <property type="match status" value="1"/>
</dbReference>
<feature type="transmembrane region" description="Helical" evidence="8">
    <location>
        <begin position="406"/>
        <end position="433"/>
    </location>
</feature>
<evidence type="ECO:0000256" key="9">
    <source>
        <dbReference type="SAM" id="MobiDB-lite"/>
    </source>
</evidence>
<reference evidence="12" key="1">
    <citation type="submission" date="2025-08" db="UniProtKB">
        <authorList>
            <consortium name="RefSeq"/>
        </authorList>
    </citation>
    <scope>IDENTIFICATION</scope>
</reference>
<dbReference type="AlphaFoldDB" id="A0A6P6DWP6"/>
<evidence type="ECO:0000256" key="4">
    <source>
        <dbReference type="ARBA" id="ARBA00022692"/>
    </source>
</evidence>
<dbReference type="InterPro" id="IPR036259">
    <property type="entry name" value="MFS_trans_sf"/>
</dbReference>
<dbReference type="NCBIfam" id="TIGR00805">
    <property type="entry name" value="oat"/>
    <property type="match status" value="1"/>
</dbReference>
<feature type="transmembrane region" description="Helical" evidence="8">
    <location>
        <begin position="94"/>
        <end position="116"/>
    </location>
</feature>
<feature type="compositionally biased region" description="Pro residues" evidence="9">
    <location>
        <begin position="50"/>
        <end position="64"/>
    </location>
</feature>
<feature type="transmembrane region" description="Helical" evidence="8">
    <location>
        <begin position="568"/>
        <end position="596"/>
    </location>
</feature>
<dbReference type="InterPro" id="IPR004156">
    <property type="entry name" value="OATP"/>
</dbReference>
<dbReference type="GO" id="GO:0016323">
    <property type="term" value="C:basolateral plasma membrane"/>
    <property type="evidence" value="ECO:0007669"/>
    <property type="project" value="TreeGrafter"/>
</dbReference>
<keyword evidence="6 8" id="KW-0472">Membrane</keyword>
<dbReference type="Pfam" id="PF03137">
    <property type="entry name" value="OATP"/>
    <property type="match status" value="1"/>
</dbReference>
<evidence type="ECO:0000313" key="11">
    <source>
        <dbReference type="Proteomes" id="UP000515203"/>
    </source>
</evidence>
<keyword evidence="3" id="KW-1003">Cell membrane</keyword>
<dbReference type="Proteomes" id="UP000515203">
    <property type="component" value="Unplaced"/>
</dbReference>
<gene>
    <name evidence="12" type="primary">Slco4c1</name>
</gene>
<feature type="transmembrane region" description="Helical" evidence="8">
    <location>
        <begin position="214"/>
        <end position="238"/>
    </location>
</feature>
<evidence type="ECO:0000256" key="5">
    <source>
        <dbReference type="ARBA" id="ARBA00022989"/>
    </source>
</evidence>
<dbReference type="CTD" id="353189"/>
<dbReference type="Pfam" id="PF07648">
    <property type="entry name" value="Kazal_2"/>
    <property type="match status" value="1"/>
</dbReference>
<feature type="region of interest" description="Disordered" evidence="9">
    <location>
        <begin position="1"/>
        <end position="65"/>
    </location>
</feature>
<feature type="domain" description="Kazal-like" evidence="10">
    <location>
        <begin position="484"/>
        <end position="539"/>
    </location>
</feature>
<keyword evidence="8" id="KW-0406">Ion transport</keyword>
<dbReference type="InterPro" id="IPR002350">
    <property type="entry name" value="Kazal_dom"/>
</dbReference>
<evidence type="ECO:0000256" key="2">
    <source>
        <dbReference type="ARBA" id="ARBA00009657"/>
    </source>
</evidence>
<name>A0A6P6DWP6_OCTDE</name>
<evidence type="ECO:0000313" key="12">
    <source>
        <dbReference type="RefSeq" id="XP_023564382.1"/>
    </source>
</evidence>
<feature type="transmembrane region" description="Helical" evidence="8">
    <location>
        <begin position="128"/>
        <end position="148"/>
    </location>
</feature>
<proteinExistence type="inferred from homology"/>
<keyword evidence="11" id="KW-1185">Reference proteome</keyword>
<comment type="caution">
    <text evidence="8">Lacks conserved residue(s) required for the propagation of feature annotation.</text>
</comment>
<comment type="subcellular location">
    <subcellularLocation>
        <location evidence="1 8">Cell membrane</location>
        <topology evidence="1 8">Multi-pass membrane protein</topology>
    </subcellularLocation>
</comment>
<dbReference type="RefSeq" id="XP_023564382.1">
    <property type="nucleotide sequence ID" value="XM_023708614.1"/>
</dbReference>
<accession>A0A6P6DWP6</accession>
<evidence type="ECO:0000259" key="10">
    <source>
        <dbReference type="PROSITE" id="PS51465"/>
    </source>
</evidence>
<keyword evidence="4 8" id="KW-0812">Transmembrane</keyword>
<dbReference type="InParanoid" id="A0A6P6DWP6"/>
<dbReference type="OrthoDB" id="5062115at2759"/>
<dbReference type="FunCoup" id="A0A6P6DWP6">
    <property type="interactions" value="23"/>
</dbReference>
<dbReference type="GO" id="GO:0006811">
    <property type="term" value="P:monoatomic ion transport"/>
    <property type="evidence" value="ECO:0007669"/>
    <property type="project" value="UniProtKB-KW"/>
</dbReference>
<dbReference type="InterPro" id="IPR036058">
    <property type="entry name" value="Kazal_dom_sf"/>
</dbReference>
<dbReference type="GO" id="GO:0043252">
    <property type="term" value="P:sodium-independent organic anion transport"/>
    <property type="evidence" value="ECO:0007669"/>
    <property type="project" value="TreeGrafter"/>
</dbReference>
<sequence length="628" mass="67828">MKGAKGIENPAFVPCSPDTPRRSSASPSLVEVSHAPAQDTQPTRPREPPEPPAPPACPAPPTAPAKPEFEEGPFGWGRFAPRCLQRCNTPAGFLLHYCVLAVTQGVVVNGLVNISISTIEKRYEIKSSLTGLISSSYDISFCLLSLFVSFFGEGGHKPRWLAFASFMIGLGAFVFALPQFFSGEYQLGSIYEDTCLARNSTSCTSSRSSLSNYLYIFILGQLLLGVGGTPLYTLGTAFIDESVPTHKASLYIGIGYSMSLFGPAIGYVLGGQLLNVYIDFAVGQSVDITKDDPRWLGAWWIGFLVSWIFAWSLIIPFSCFPKHLPGTAKIQAAKTSQTHQSKSSALSHLDEDFGQTIKDFPAALKNLMRNTVFVCLVLSTSSEALITTGFATFLPKLIENQFGLTSSFAATIGGAVLIPGAALGQILGGVIVSKFKMTCKHAMKLALLTSGVALVLTFLLICAKCKNEPFAGVSESYNGTGELGNLTAPCNANCNCLRSYYYPLCGGDGVQYFSPCFAGCLNYISNSEPKIYYNCSCVGKKAEITSTESADFEARAGKCETHCTNLPLFLGIFFITVIFTFMAGTPITVSILRYVLWNFRSLRQHVECKGNYPEGPVLTIGEQSQPLK</sequence>
<keyword evidence="8" id="KW-0813">Transport</keyword>
<feature type="transmembrane region" description="Helical" evidence="8">
    <location>
        <begin position="372"/>
        <end position="394"/>
    </location>
</feature>
<organism evidence="11 12">
    <name type="scientific">Octodon degus</name>
    <name type="common">Degu</name>
    <name type="synonym">Sciurus degus</name>
    <dbReference type="NCBI Taxonomy" id="10160"/>
    <lineage>
        <taxon>Eukaryota</taxon>
        <taxon>Metazoa</taxon>
        <taxon>Chordata</taxon>
        <taxon>Craniata</taxon>
        <taxon>Vertebrata</taxon>
        <taxon>Euteleostomi</taxon>
        <taxon>Mammalia</taxon>
        <taxon>Eutheria</taxon>
        <taxon>Euarchontoglires</taxon>
        <taxon>Glires</taxon>
        <taxon>Rodentia</taxon>
        <taxon>Hystricomorpha</taxon>
        <taxon>Octodontidae</taxon>
        <taxon>Octodon</taxon>
    </lineage>
</organism>
<comment type="similarity">
    <text evidence="2 8">Belongs to the organo anion transporter (TC 2.A.60) family.</text>
</comment>
<keyword evidence="7" id="KW-1015">Disulfide bond</keyword>
<evidence type="ECO:0000256" key="1">
    <source>
        <dbReference type="ARBA" id="ARBA00004651"/>
    </source>
</evidence>
<protein>
    <recommendedName>
        <fullName evidence="8">Solute carrier organic anion transporter family member</fullName>
    </recommendedName>
</protein>
<feature type="transmembrane region" description="Helical" evidence="8">
    <location>
        <begin position="298"/>
        <end position="320"/>
    </location>
</feature>
<feature type="transmembrane region" description="Helical" evidence="8">
    <location>
        <begin position="250"/>
        <end position="278"/>
    </location>
</feature>
<dbReference type="Gene3D" id="1.20.1250.20">
    <property type="entry name" value="MFS general substrate transporter like domains"/>
    <property type="match status" value="1"/>
</dbReference>
<feature type="transmembrane region" description="Helical" evidence="8">
    <location>
        <begin position="160"/>
        <end position="181"/>
    </location>
</feature>